<sequence length="61" mass="6860">MHQDHELHTRRKGRNFGILGVLLSFVVLIFGLTVVKIQTGTYAEAFDHVVRPELVPSEASE</sequence>
<keyword evidence="1" id="KW-0472">Membrane</keyword>
<proteinExistence type="predicted"/>
<keyword evidence="3" id="KW-1185">Reference proteome</keyword>
<protein>
    <recommendedName>
        <fullName evidence="4">Cytochrome C oxidase assembly protein</fullName>
    </recommendedName>
</protein>
<dbReference type="EMBL" id="FNZQ01000001">
    <property type="protein sequence ID" value="SEK63441.1"/>
    <property type="molecule type" value="Genomic_DNA"/>
</dbReference>
<evidence type="ECO:0000313" key="3">
    <source>
        <dbReference type="Proteomes" id="UP000199283"/>
    </source>
</evidence>
<reference evidence="2 3" key="1">
    <citation type="submission" date="2016-10" db="EMBL/GenBank/DDBJ databases">
        <authorList>
            <person name="de Groot N.N."/>
        </authorList>
    </citation>
    <scope>NUCLEOTIDE SEQUENCE [LARGE SCALE GENOMIC DNA]</scope>
    <source>
        <strain evidence="2 3">DSM 14858</strain>
    </source>
</reference>
<evidence type="ECO:0000256" key="1">
    <source>
        <dbReference type="SAM" id="Phobius"/>
    </source>
</evidence>
<gene>
    <name evidence="2" type="ORF">SAMN04488526_1097</name>
</gene>
<feature type="transmembrane region" description="Helical" evidence="1">
    <location>
        <begin position="16"/>
        <end position="35"/>
    </location>
</feature>
<keyword evidence="1" id="KW-1133">Transmembrane helix</keyword>
<keyword evidence="1" id="KW-0812">Transmembrane</keyword>
<accession>A0A1H7ILP9</accession>
<organism evidence="2 3">
    <name type="scientific">Jannaschia helgolandensis</name>
    <dbReference type="NCBI Taxonomy" id="188906"/>
    <lineage>
        <taxon>Bacteria</taxon>
        <taxon>Pseudomonadati</taxon>
        <taxon>Pseudomonadota</taxon>
        <taxon>Alphaproteobacteria</taxon>
        <taxon>Rhodobacterales</taxon>
        <taxon>Roseobacteraceae</taxon>
        <taxon>Jannaschia</taxon>
    </lineage>
</organism>
<evidence type="ECO:0008006" key="4">
    <source>
        <dbReference type="Google" id="ProtNLM"/>
    </source>
</evidence>
<name>A0A1H7ILP9_9RHOB</name>
<dbReference type="STRING" id="188906.SAMN04488526_1097"/>
<evidence type="ECO:0000313" key="2">
    <source>
        <dbReference type="EMBL" id="SEK63441.1"/>
    </source>
</evidence>
<dbReference type="AlphaFoldDB" id="A0A1H7ILP9"/>
<dbReference type="Proteomes" id="UP000199283">
    <property type="component" value="Unassembled WGS sequence"/>
</dbReference>
<dbReference type="RefSeq" id="WP_342707737.1">
    <property type="nucleotide sequence ID" value="NZ_FNZQ01000001.1"/>
</dbReference>